<name>A0A9X3N1E6_9ACTN</name>
<dbReference type="SMART" id="SM00347">
    <property type="entry name" value="HTH_MARR"/>
    <property type="match status" value="1"/>
</dbReference>
<evidence type="ECO:0000259" key="1">
    <source>
        <dbReference type="PROSITE" id="PS50995"/>
    </source>
</evidence>
<evidence type="ECO:0000313" key="2">
    <source>
        <dbReference type="EMBL" id="MDA0166644.1"/>
    </source>
</evidence>
<comment type="caution">
    <text evidence="2">The sequence shown here is derived from an EMBL/GenBank/DDBJ whole genome shotgun (WGS) entry which is preliminary data.</text>
</comment>
<dbReference type="Pfam" id="PF01047">
    <property type="entry name" value="MarR"/>
    <property type="match status" value="1"/>
</dbReference>
<dbReference type="SUPFAM" id="SSF46785">
    <property type="entry name" value="Winged helix' DNA-binding domain"/>
    <property type="match status" value="1"/>
</dbReference>
<dbReference type="InterPro" id="IPR036388">
    <property type="entry name" value="WH-like_DNA-bd_sf"/>
</dbReference>
<accession>A0A9X3N1E6</accession>
<dbReference type="AlphaFoldDB" id="A0A9X3N1E6"/>
<sequence>MEDLADELDKRLTALWHTLGRRGKRELSRTAASVLATLRDTGPRRITEIAESEAVAQPTVTALVGRLERDGFVERRSDPGDARAVLVHLTGDGRARLDAMREAREVLLQARLATLTDTEREALAAALPVLDKLMEEGPEE</sequence>
<keyword evidence="3" id="KW-1185">Reference proteome</keyword>
<protein>
    <submittedName>
        <fullName evidence="2">MarR family transcriptional regulator</fullName>
    </submittedName>
</protein>
<dbReference type="EMBL" id="JAPDOD010000071">
    <property type="protein sequence ID" value="MDA0166644.1"/>
    <property type="molecule type" value="Genomic_DNA"/>
</dbReference>
<dbReference type="InterPro" id="IPR036390">
    <property type="entry name" value="WH_DNA-bd_sf"/>
</dbReference>
<dbReference type="PANTHER" id="PTHR39515">
    <property type="entry name" value="CONSERVED PROTEIN"/>
    <property type="match status" value="1"/>
</dbReference>
<dbReference type="InterPro" id="IPR052526">
    <property type="entry name" value="HTH-type_Bedaq_tolerance"/>
</dbReference>
<dbReference type="InterPro" id="IPR000835">
    <property type="entry name" value="HTH_MarR-typ"/>
</dbReference>
<dbReference type="Proteomes" id="UP001149140">
    <property type="component" value="Unassembled WGS sequence"/>
</dbReference>
<feature type="domain" description="HTH marR-type" evidence="1">
    <location>
        <begin position="1"/>
        <end position="132"/>
    </location>
</feature>
<dbReference type="GO" id="GO:0003700">
    <property type="term" value="F:DNA-binding transcription factor activity"/>
    <property type="evidence" value="ECO:0007669"/>
    <property type="project" value="InterPro"/>
</dbReference>
<dbReference type="Gene3D" id="1.10.10.10">
    <property type="entry name" value="Winged helix-like DNA-binding domain superfamily/Winged helix DNA-binding domain"/>
    <property type="match status" value="1"/>
</dbReference>
<proteinExistence type="predicted"/>
<dbReference type="PROSITE" id="PS50995">
    <property type="entry name" value="HTH_MARR_2"/>
    <property type="match status" value="1"/>
</dbReference>
<dbReference type="RefSeq" id="WP_270045902.1">
    <property type="nucleotide sequence ID" value="NZ_JAPDOD010000071.1"/>
</dbReference>
<organism evidence="2 3">
    <name type="scientific">Solirubrobacter ginsenosidimutans</name>
    <dbReference type="NCBI Taxonomy" id="490573"/>
    <lineage>
        <taxon>Bacteria</taxon>
        <taxon>Bacillati</taxon>
        <taxon>Actinomycetota</taxon>
        <taxon>Thermoleophilia</taxon>
        <taxon>Solirubrobacterales</taxon>
        <taxon>Solirubrobacteraceae</taxon>
        <taxon>Solirubrobacter</taxon>
    </lineage>
</organism>
<reference evidence="2" key="1">
    <citation type="submission" date="2022-10" db="EMBL/GenBank/DDBJ databases">
        <title>The WGS of Solirubrobacter ginsenosidimutans DSM 21036.</title>
        <authorList>
            <person name="Jiang Z."/>
        </authorList>
    </citation>
    <scope>NUCLEOTIDE SEQUENCE</scope>
    <source>
        <strain evidence="2">DSM 21036</strain>
    </source>
</reference>
<gene>
    <name evidence="2" type="ORF">OM076_40660</name>
</gene>
<evidence type="ECO:0000313" key="3">
    <source>
        <dbReference type="Proteomes" id="UP001149140"/>
    </source>
</evidence>
<dbReference type="PANTHER" id="PTHR39515:SF2">
    <property type="entry name" value="HTH-TYPE TRANSCRIPTIONAL REGULATOR RV0880"/>
    <property type="match status" value="1"/>
</dbReference>